<name>A0ABU6IUS9_9FLAO</name>
<dbReference type="RefSeq" id="WP_326279923.1">
    <property type="nucleotide sequence ID" value="NZ_JAYKYV010000018.1"/>
</dbReference>
<organism evidence="1 2">
    <name type="scientific">Flagellimonas halotolerans</name>
    <dbReference type="NCBI Taxonomy" id="3112164"/>
    <lineage>
        <taxon>Bacteria</taxon>
        <taxon>Pseudomonadati</taxon>
        <taxon>Bacteroidota</taxon>
        <taxon>Flavobacteriia</taxon>
        <taxon>Flavobacteriales</taxon>
        <taxon>Flavobacteriaceae</taxon>
        <taxon>Flagellimonas</taxon>
    </lineage>
</organism>
<reference evidence="1 2" key="1">
    <citation type="submission" date="2024-01" db="EMBL/GenBank/DDBJ databases">
        <title>The strains designed SYSU M86414 and SYSU M84420 isolated from the marine sediment in San Sha City (Hainan Province, China).</title>
        <authorList>
            <person name="Guo D."/>
        </authorList>
    </citation>
    <scope>NUCLEOTIDE SEQUENCE [LARGE SCALE GENOMIC DNA]</scope>
    <source>
        <strain evidence="1 2">SYSU M84420</strain>
    </source>
</reference>
<dbReference type="EMBL" id="JAYMGW010000018">
    <property type="protein sequence ID" value="MEC4266742.1"/>
    <property type="molecule type" value="Genomic_DNA"/>
</dbReference>
<keyword evidence="2" id="KW-1185">Reference proteome</keyword>
<gene>
    <name evidence="1" type="ORF">VOP03_15405</name>
</gene>
<dbReference type="Proteomes" id="UP001355298">
    <property type="component" value="Unassembled WGS sequence"/>
</dbReference>
<evidence type="ECO:0000313" key="2">
    <source>
        <dbReference type="Proteomes" id="UP001355298"/>
    </source>
</evidence>
<comment type="caution">
    <text evidence="1">The sequence shown here is derived from an EMBL/GenBank/DDBJ whole genome shotgun (WGS) entry which is preliminary data.</text>
</comment>
<accession>A0ABU6IUS9</accession>
<evidence type="ECO:0008006" key="3">
    <source>
        <dbReference type="Google" id="ProtNLM"/>
    </source>
</evidence>
<sequence length="454" mass="52172">MKNSIRNFLILVVAIAPVSCLQENKKNIPAQELAFTKNNWRIENVDGSTDTLKVVDHQGKYAMFLEPSQKAYLNGKEFKNFQLEFHCNGQVPGLGFRVRDKENYEYLYLRMMMSGKKDALQYIPIYNGSLPWQLYNYPKYEGSAEYPRKEVAILPPFLENQLVHGKVSDKLLKVLEEEGIIFSEESFLDFPDETISYIYDPQSNKALLFEKREDGIVFLDISTWVHVKVEVIEDKMSVYVEDMDTPTFVVDNLKRDSNKGGISLYSNFGQVYFSDVSIREIESSNAPKQRDTKKMISPNYLTKWQISEPFAKDSVNFISQVDSLFDYKEKFKTVTADMDGLLNISRFYDDMNKTVALTCTIVSDSDRDVKLNFDYADHLVVLLNSEILFDGGMNFRPPPEKGMEGRVFVNDEQTVLKLSKGSNELTFVLSGDKRQKYNWGCVAKLEDLNGVSIE</sequence>
<proteinExistence type="predicted"/>
<evidence type="ECO:0000313" key="1">
    <source>
        <dbReference type="EMBL" id="MEC4266742.1"/>
    </source>
</evidence>
<protein>
    <recommendedName>
        <fullName evidence="3">Lipoprotein</fullName>
    </recommendedName>
</protein>